<protein>
    <recommendedName>
        <fullName evidence="1">C2H2-type domain-containing protein</fullName>
    </recommendedName>
</protein>
<sequence length="184" mass="20189">MNASLNTNEDGCVQKKCTTPVRATAVVSLPDSKIMIVPVFTTYGMGHNLTLNGTPTSEVPMLVKMHTSENHEINKANNTIPICSNIDHTTTISKTKVNVITSSLTPNSISSTSSDRSCKLAKQLDDSIISGNYTNRVSTDLGKCVQLFCMWDKCMQIFSGSVELCRHFQNIHYKSIQNSDQVSP</sequence>
<gene>
    <name evidence="2" type="ORF">SMTD_LOCUS22420</name>
</gene>
<evidence type="ECO:0000313" key="3">
    <source>
        <dbReference type="Proteomes" id="UP000269396"/>
    </source>
</evidence>
<reference evidence="2 3" key="1">
    <citation type="submission" date="2018-11" db="EMBL/GenBank/DDBJ databases">
        <authorList>
            <consortium name="Pathogen Informatics"/>
        </authorList>
    </citation>
    <scope>NUCLEOTIDE SEQUENCE [LARGE SCALE GENOMIC DNA]</scope>
    <source>
        <strain>Denwood</strain>
        <strain evidence="3">Zambia</strain>
    </source>
</reference>
<dbReference type="EMBL" id="UZAL01051337">
    <property type="protein sequence ID" value="VDP87250.1"/>
    <property type="molecule type" value="Genomic_DNA"/>
</dbReference>
<evidence type="ECO:0000259" key="1">
    <source>
        <dbReference type="PROSITE" id="PS00028"/>
    </source>
</evidence>
<proteinExistence type="predicted"/>
<name>A0A3P8H8Z0_9TREM</name>
<evidence type="ECO:0000313" key="2">
    <source>
        <dbReference type="EMBL" id="VDP87250.1"/>
    </source>
</evidence>
<dbReference type="PROSITE" id="PS00028">
    <property type="entry name" value="ZINC_FINGER_C2H2_1"/>
    <property type="match status" value="1"/>
</dbReference>
<dbReference type="AlphaFoldDB" id="A0A3P8H8Z0"/>
<organism evidence="2 3">
    <name type="scientific">Schistosoma mattheei</name>
    <dbReference type="NCBI Taxonomy" id="31246"/>
    <lineage>
        <taxon>Eukaryota</taxon>
        <taxon>Metazoa</taxon>
        <taxon>Spiralia</taxon>
        <taxon>Lophotrochozoa</taxon>
        <taxon>Platyhelminthes</taxon>
        <taxon>Trematoda</taxon>
        <taxon>Digenea</taxon>
        <taxon>Strigeidida</taxon>
        <taxon>Schistosomatoidea</taxon>
        <taxon>Schistosomatidae</taxon>
        <taxon>Schistosoma</taxon>
    </lineage>
</organism>
<feature type="domain" description="C2H2-type" evidence="1">
    <location>
        <begin position="149"/>
        <end position="172"/>
    </location>
</feature>
<keyword evidence="3" id="KW-1185">Reference proteome</keyword>
<dbReference type="Proteomes" id="UP000269396">
    <property type="component" value="Unassembled WGS sequence"/>
</dbReference>
<accession>A0A3P8H8Z0</accession>
<dbReference type="InterPro" id="IPR013087">
    <property type="entry name" value="Znf_C2H2_type"/>
</dbReference>